<dbReference type="GO" id="GO:0005634">
    <property type="term" value="C:nucleus"/>
    <property type="evidence" value="ECO:0007669"/>
    <property type="project" value="TreeGrafter"/>
</dbReference>
<evidence type="ECO:0000256" key="1">
    <source>
        <dbReference type="ARBA" id="ARBA00012513"/>
    </source>
</evidence>
<dbReference type="EC" id="2.7.11.1" evidence="1"/>
<evidence type="ECO:0000259" key="10">
    <source>
        <dbReference type="PROSITE" id="PS50011"/>
    </source>
</evidence>
<keyword evidence="12" id="KW-1185">Reference proteome</keyword>
<dbReference type="GO" id="GO:0005524">
    <property type="term" value="F:ATP binding"/>
    <property type="evidence" value="ECO:0007669"/>
    <property type="project" value="UniProtKB-KW"/>
</dbReference>
<evidence type="ECO:0000256" key="3">
    <source>
        <dbReference type="ARBA" id="ARBA00022679"/>
    </source>
</evidence>
<reference evidence="11 12" key="1">
    <citation type="submission" date="2022-12" db="EMBL/GenBank/DDBJ databases">
        <title>Genomic features and morphological characterization of a novel Knufia sp. strain isolated from spacecraft assembly facility.</title>
        <authorList>
            <person name="Teixeira M."/>
            <person name="Chander A.M."/>
            <person name="Stajich J.E."/>
            <person name="Venkateswaran K."/>
        </authorList>
    </citation>
    <scope>NUCLEOTIDE SEQUENCE [LARGE SCALE GENOMIC DNA]</scope>
    <source>
        <strain evidence="11 12">FJI-L2-BK-P2</strain>
    </source>
</reference>
<evidence type="ECO:0000256" key="8">
    <source>
        <dbReference type="ARBA" id="ARBA00048679"/>
    </source>
</evidence>
<keyword evidence="4" id="KW-0547">Nucleotide-binding</keyword>
<name>A0AAN8EV16_9EURO</name>
<dbReference type="PROSITE" id="PS50011">
    <property type="entry name" value="PROTEIN_KINASE_DOM"/>
    <property type="match status" value="1"/>
</dbReference>
<dbReference type="SUPFAM" id="SSF56112">
    <property type="entry name" value="Protein kinase-like (PK-like)"/>
    <property type="match status" value="1"/>
</dbReference>
<dbReference type="AlphaFoldDB" id="A0AAN8EV16"/>
<evidence type="ECO:0000256" key="9">
    <source>
        <dbReference type="SAM" id="MobiDB-lite"/>
    </source>
</evidence>
<protein>
    <recommendedName>
        <fullName evidence="1">non-specific serine/threonine protein kinase</fullName>
        <ecNumber evidence="1">2.7.11.1</ecNumber>
    </recommendedName>
</protein>
<dbReference type="EMBL" id="JAKLMC020000013">
    <property type="protein sequence ID" value="KAK5952798.1"/>
    <property type="molecule type" value="Genomic_DNA"/>
</dbReference>
<comment type="caution">
    <text evidence="11">The sequence shown here is derived from an EMBL/GenBank/DDBJ whole genome shotgun (WGS) entry which is preliminary data.</text>
</comment>
<evidence type="ECO:0000256" key="4">
    <source>
        <dbReference type="ARBA" id="ARBA00022741"/>
    </source>
</evidence>
<dbReference type="InterPro" id="IPR050660">
    <property type="entry name" value="NEK_Ser/Thr_kinase"/>
</dbReference>
<gene>
    <name evidence="11" type="ORF">OHC33_005917</name>
</gene>
<sequence length="765" mass="88140">MVDRRRWPTAAALRNLSSRFWGTHTLSFNRDDLPEATQEIAYEQDGSRNPNQLLTVGDRVRELYWSALQFESNEEHLWHFDRLLGFGSFGLVASYEKRDPDGQVLDIIATKSELARDDLAVNNLRVDLSREAYHLAELNERNSGRILGLRGYKYLTSDASVMTGQRFEPPEGEYYPTPLYREWRSFLELCDLGNLYGFILKYKAWGYHLPEAFIWWTFLQLMEACKSMGVDSNNHFTYEGSEKLNFPWPKSYMLHNDMKEENIFVKPQPENTAWQSPYNTYPFIHLADFGLSEVTAIDAPTNKASKINTGTLPFLSPEKRKLEMESSFYPFTEYLRRSPMRSQSGLPLNKRSHPVSAESNVWGVGAIIYLLMTLRDGEELSRIVDRKLDYRAPSKPNPPPSWDVLDLNDFGPGPGTNESEDYSPQLKQAVMMCTRIVPSQRPDPGAMIERLKFYMDLEVQRLNHEFNGNQQEIYEQTKLNMTHDDWNQTPRGPFWQDIGVSLTPPLVRPAGADWLNYFWIEFWNHCDKFVHADEARLIPPTACQAVNMGQDYLCKDFIGQPNTPGQVADVVYYPYQYNQVHSYHSRTFFPPGGRAIGPRTQLEQLAQQGAPGAAPQRQQTAPPPTAEQIAAYQADVDEITRQEEARQVASVQQERQQMLQQATQRMIALRQRLQQRQQFAPARPPPVPPTQQGAQGQFQAPPQQQGWTPEMIQQRQQLLAVMQQQQQQQQYQPGQQPQAPQGQNYTDDTANRFDYTFFDSDMEGM</sequence>
<keyword evidence="5" id="KW-0418">Kinase</keyword>
<dbReference type="InterPro" id="IPR011009">
    <property type="entry name" value="Kinase-like_dom_sf"/>
</dbReference>
<dbReference type="Gene3D" id="1.10.510.10">
    <property type="entry name" value="Transferase(Phosphotransferase) domain 1"/>
    <property type="match status" value="1"/>
</dbReference>
<keyword evidence="2" id="KW-0723">Serine/threonine-protein kinase</keyword>
<feature type="compositionally biased region" description="Low complexity" evidence="9">
    <location>
        <begin position="723"/>
        <end position="743"/>
    </location>
</feature>
<feature type="region of interest" description="Disordered" evidence="9">
    <location>
        <begin position="606"/>
        <end position="625"/>
    </location>
</feature>
<dbReference type="PANTHER" id="PTHR43671:SF98">
    <property type="entry name" value="SERINE_THREONINE-PROTEIN KINASE NEK11"/>
    <property type="match status" value="1"/>
</dbReference>
<accession>A0AAN8EV16</accession>
<comment type="catalytic activity">
    <reaction evidence="8">
        <text>L-seryl-[protein] + ATP = O-phospho-L-seryl-[protein] + ADP + H(+)</text>
        <dbReference type="Rhea" id="RHEA:17989"/>
        <dbReference type="Rhea" id="RHEA-COMP:9863"/>
        <dbReference type="Rhea" id="RHEA-COMP:11604"/>
        <dbReference type="ChEBI" id="CHEBI:15378"/>
        <dbReference type="ChEBI" id="CHEBI:29999"/>
        <dbReference type="ChEBI" id="CHEBI:30616"/>
        <dbReference type="ChEBI" id="CHEBI:83421"/>
        <dbReference type="ChEBI" id="CHEBI:456216"/>
        <dbReference type="EC" id="2.7.11.1"/>
    </reaction>
</comment>
<dbReference type="GO" id="GO:0004674">
    <property type="term" value="F:protein serine/threonine kinase activity"/>
    <property type="evidence" value="ECO:0007669"/>
    <property type="project" value="UniProtKB-KW"/>
</dbReference>
<dbReference type="SMART" id="SM00220">
    <property type="entry name" value="S_TKc"/>
    <property type="match status" value="1"/>
</dbReference>
<evidence type="ECO:0000256" key="6">
    <source>
        <dbReference type="ARBA" id="ARBA00022840"/>
    </source>
</evidence>
<dbReference type="InterPro" id="IPR008271">
    <property type="entry name" value="Ser/Thr_kinase_AS"/>
</dbReference>
<keyword evidence="3" id="KW-0808">Transferase</keyword>
<evidence type="ECO:0000313" key="11">
    <source>
        <dbReference type="EMBL" id="KAK5952798.1"/>
    </source>
</evidence>
<dbReference type="PANTHER" id="PTHR43671">
    <property type="entry name" value="SERINE/THREONINE-PROTEIN KINASE NEK"/>
    <property type="match status" value="1"/>
</dbReference>
<proteinExistence type="predicted"/>
<feature type="region of interest" description="Disordered" evidence="9">
    <location>
        <begin position="390"/>
        <end position="421"/>
    </location>
</feature>
<dbReference type="Proteomes" id="UP001316803">
    <property type="component" value="Unassembled WGS sequence"/>
</dbReference>
<dbReference type="PROSITE" id="PS00108">
    <property type="entry name" value="PROTEIN_KINASE_ST"/>
    <property type="match status" value="1"/>
</dbReference>
<evidence type="ECO:0000313" key="12">
    <source>
        <dbReference type="Proteomes" id="UP001316803"/>
    </source>
</evidence>
<organism evidence="11 12">
    <name type="scientific">Knufia fluminis</name>
    <dbReference type="NCBI Taxonomy" id="191047"/>
    <lineage>
        <taxon>Eukaryota</taxon>
        <taxon>Fungi</taxon>
        <taxon>Dikarya</taxon>
        <taxon>Ascomycota</taxon>
        <taxon>Pezizomycotina</taxon>
        <taxon>Eurotiomycetes</taxon>
        <taxon>Chaetothyriomycetidae</taxon>
        <taxon>Chaetothyriales</taxon>
        <taxon>Trichomeriaceae</taxon>
        <taxon>Knufia</taxon>
    </lineage>
</organism>
<feature type="region of interest" description="Disordered" evidence="9">
    <location>
        <begin position="723"/>
        <end position="752"/>
    </location>
</feature>
<feature type="compositionally biased region" description="Low complexity" evidence="9">
    <location>
        <begin position="690"/>
        <end position="706"/>
    </location>
</feature>
<keyword evidence="6" id="KW-0067">ATP-binding</keyword>
<comment type="catalytic activity">
    <reaction evidence="7">
        <text>L-threonyl-[protein] + ATP = O-phospho-L-threonyl-[protein] + ADP + H(+)</text>
        <dbReference type="Rhea" id="RHEA:46608"/>
        <dbReference type="Rhea" id="RHEA-COMP:11060"/>
        <dbReference type="Rhea" id="RHEA-COMP:11605"/>
        <dbReference type="ChEBI" id="CHEBI:15378"/>
        <dbReference type="ChEBI" id="CHEBI:30013"/>
        <dbReference type="ChEBI" id="CHEBI:30616"/>
        <dbReference type="ChEBI" id="CHEBI:61977"/>
        <dbReference type="ChEBI" id="CHEBI:456216"/>
        <dbReference type="EC" id="2.7.11.1"/>
    </reaction>
</comment>
<evidence type="ECO:0000256" key="2">
    <source>
        <dbReference type="ARBA" id="ARBA00022527"/>
    </source>
</evidence>
<feature type="region of interest" description="Disordered" evidence="9">
    <location>
        <begin position="673"/>
        <end position="709"/>
    </location>
</feature>
<evidence type="ECO:0000256" key="7">
    <source>
        <dbReference type="ARBA" id="ARBA00047899"/>
    </source>
</evidence>
<feature type="domain" description="Protein kinase" evidence="10">
    <location>
        <begin position="78"/>
        <end position="454"/>
    </location>
</feature>
<evidence type="ECO:0000256" key="5">
    <source>
        <dbReference type="ARBA" id="ARBA00022777"/>
    </source>
</evidence>
<dbReference type="InterPro" id="IPR000719">
    <property type="entry name" value="Prot_kinase_dom"/>
</dbReference>